<reference evidence="1" key="1">
    <citation type="submission" date="2023-10" db="EMBL/GenBank/DDBJ databases">
        <authorList>
            <person name="Chen Y."/>
            <person name="Shah S."/>
            <person name="Dougan E. K."/>
            <person name="Thang M."/>
            <person name="Chan C."/>
        </authorList>
    </citation>
    <scope>NUCLEOTIDE SEQUENCE [LARGE SCALE GENOMIC DNA]</scope>
</reference>
<accession>A0ABN9V7A4</accession>
<name>A0ABN9V7A4_9DINO</name>
<evidence type="ECO:0000313" key="1">
    <source>
        <dbReference type="EMBL" id="CAK0868793.1"/>
    </source>
</evidence>
<protein>
    <submittedName>
        <fullName evidence="1">Uncharacterized protein</fullName>
    </submittedName>
</protein>
<dbReference type="EMBL" id="CAUYUJ010016782">
    <property type="protein sequence ID" value="CAK0868793.1"/>
    <property type="molecule type" value="Genomic_DNA"/>
</dbReference>
<dbReference type="Proteomes" id="UP001189429">
    <property type="component" value="Unassembled WGS sequence"/>
</dbReference>
<keyword evidence="2" id="KW-1185">Reference proteome</keyword>
<sequence length="208" mass="22496">AMRGREAHRSRESAARPLLFCDAWWEHHAHAVVRFLRWILGESKDISTGKGHPGWQQGSIKGDDGKCMEAGKHRGNRIGRAGGKGHVLMGGRERYKRRQNGRAAADCTEGATKVRQASNEQGMVGEAGGKQEFPRQGLFREAYSTRPLKLQWANSTSTAEVLEGSRGALCAGGRAGRQMHDRAAAASNVARATQLTTMLPPAASALAK</sequence>
<gene>
    <name evidence="1" type="ORF">PCOR1329_LOCUS55340</name>
</gene>
<feature type="non-terminal residue" evidence="1">
    <location>
        <position position="208"/>
    </location>
</feature>
<evidence type="ECO:0000313" key="2">
    <source>
        <dbReference type="Proteomes" id="UP001189429"/>
    </source>
</evidence>
<comment type="caution">
    <text evidence="1">The sequence shown here is derived from an EMBL/GenBank/DDBJ whole genome shotgun (WGS) entry which is preliminary data.</text>
</comment>
<feature type="non-terminal residue" evidence="1">
    <location>
        <position position="1"/>
    </location>
</feature>
<organism evidence="1 2">
    <name type="scientific">Prorocentrum cordatum</name>
    <dbReference type="NCBI Taxonomy" id="2364126"/>
    <lineage>
        <taxon>Eukaryota</taxon>
        <taxon>Sar</taxon>
        <taxon>Alveolata</taxon>
        <taxon>Dinophyceae</taxon>
        <taxon>Prorocentrales</taxon>
        <taxon>Prorocentraceae</taxon>
        <taxon>Prorocentrum</taxon>
    </lineage>
</organism>
<proteinExistence type="predicted"/>